<name>X1JL92_9ZZZZ</name>
<evidence type="ECO:0000256" key="1">
    <source>
        <dbReference type="ARBA" id="ARBA00023015"/>
    </source>
</evidence>
<gene>
    <name evidence="4" type="ORF">S03H2_59438</name>
</gene>
<proteinExistence type="predicted"/>
<keyword evidence="1" id="KW-0805">Transcription regulation</keyword>
<evidence type="ECO:0000313" key="4">
    <source>
        <dbReference type="EMBL" id="GAH82250.1"/>
    </source>
</evidence>
<comment type="caution">
    <text evidence="4">The sequence shown here is derived from an EMBL/GenBank/DDBJ whole genome shotgun (WGS) entry which is preliminary data.</text>
</comment>
<keyword evidence="3" id="KW-0804">Transcription</keyword>
<dbReference type="Gene3D" id="1.20.120.530">
    <property type="entry name" value="GntR ligand-binding domain-like"/>
    <property type="match status" value="1"/>
</dbReference>
<sequence>KLIKIYDMLSAKIQLVISYPDQPGEEKIWLREHRDIIESILKRDILKAKKTLITHLDNAYNRIIESKKSKQSQVVVKKNKVVGRMRSSLLRIGLFSLGKR</sequence>
<keyword evidence="2" id="KW-0238">DNA-binding</keyword>
<organism evidence="4">
    <name type="scientific">marine sediment metagenome</name>
    <dbReference type="NCBI Taxonomy" id="412755"/>
    <lineage>
        <taxon>unclassified sequences</taxon>
        <taxon>metagenomes</taxon>
        <taxon>ecological metagenomes</taxon>
    </lineage>
</organism>
<dbReference type="AlphaFoldDB" id="X1JL92"/>
<evidence type="ECO:0000256" key="3">
    <source>
        <dbReference type="ARBA" id="ARBA00023163"/>
    </source>
</evidence>
<evidence type="ECO:0000256" key="2">
    <source>
        <dbReference type="ARBA" id="ARBA00023125"/>
    </source>
</evidence>
<protein>
    <submittedName>
        <fullName evidence="4">Uncharacterized protein</fullName>
    </submittedName>
</protein>
<dbReference type="GO" id="GO:0003677">
    <property type="term" value="F:DNA binding"/>
    <property type="evidence" value="ECO:0007669"/>
    <property type="project" value="UniProtKB-KW"/>
</dbReference>
<reference evidence="4" key="1">
    <citation type="journal article" date="2014" name="Front. Microbiol.">
        <title>High frequency of phylogenetically diverse reductive dehalogenase-homologous genes in deep subseafloor sedimentary metagenomes.</title>
        <authorList>
            <person name="Kawai M."/>
            <person name="Futagami T."/>
            <person name="Toyoda A."/>
            <person name="Takaki Y."/>
            <person name="Nishi S."/>
            <person name="Hori S."/>
            <person name="Arai W."/>
            <person name="Tsubouchi T."/>
            <person name="Morono Y."/>
            <person name="Uchiyama I."/>
            <person name="Ito T."/>
            <person name="Fujiyama A."/>
            <person name="Inagaki F."/>
            <person name="Takami H."/>
        </authorList>
    </citation>
    <scope>NUCLEOTIDE SEQUENCE</scope>
    <source>
        <strain evidence="4">Expedition CK06-06</strain>
    </source>
</reference>
<dbReference type="InterPro" id="IPR008920">
    <property type="entry name" value="TF_FadR/GntR_C"/>
</dbReference>
<accession>X1JL92</accession>
<dbReference type="SUPFAM" id="SSF48008">
    <property type="entry name" value="GntR ligand-binding domain-like"/>
    <property type="match status" value="1"/>
</dbReference>
<feature type="non-terminal residue" evidence="4">
    <location>
        <position position="1"/>
    </location>
</feature>
<dbReference type="EMBL" id="BARU01038220">
    <property type="protein sequence ID" value="GAH82250.1"/>
    <property type="molecule type" value="Genomic_DNA"/>
</dbReference>